<dbReference type="GO" id="GO:0003700">
    <property type="term" value="F:DNA-binding transcription factor activity"/>
    <property type="evidence" value="ECO:0007669"/>
    <property type="project" value="InterPro"/>
</dbReference>
<dbReference type="RefSeq" id="WP_093962480.1">
    <property type="nucleotide sequence ID" value="NZ_FXYG01000001.1"/>
</dbReference>
<keyword evidence="1" id="KW-0678">Repressor</keyword>
<dbReference type="Pfam" id="PF13411">
    <property type="entry name" value="MerR_1"/>
    <property type="match status" value="1"/>
</dbReference>
<dbReference type="EMBL" id="FXYG01000001">
    <property type="protein sequence ID" value="SMX35391.1"/>
    <property type="molecule type" value="Genomic_DNA"/>
</dbReference>
<reference evidence="8" key="1">
    <citation type="submission" date="2017-05" db="EMBL/GenBank/DDBJ databases">
        <authorList>
            <person name="Rodrigo-Torres L."/>
            <person name="Arahal R. D."/>
            <person name="Lucena T."/>
        </authorList>
    </citation>
    <scope>NUCLEOTIDE SEQUENCE [LARGE SCALE GENOMIC DNA]</scope>
    <source>
        <strain evidence="8">CECT 8715</strain>
    </source>
</reference>
<dbReference type="InterPro" id="IPR009061">
    <property type="entry name" value="DNA-bd_dom_put_sf"/>
</dbReference>
<accession>A0A238JXL5</accession>
<dbReference type="GO" id="GO:0003677">
    <property type="term" value="F:DNA binding"/>
    <property type="evidence" value="ECO:0007669"/>
    <property type="project" value="UniProtKB-KW"/>
</dbReference>
<protein>
    <submittedName>
        <fullName evidence="7">Mercuric resistance operon regulatory protein</fullName>
    </submittedName>
</protein>
<dbReference type="Gene3D" id="1.10.1660.10">
    <property type="match status" value="1"/>
</dbReference>
<keyword evidence="4" id="KW-0804">Transcription</keyword>
<proteinExistence type="predicted"/>
<dbReference type="AlphaFoldDB" id="A0A238JXL5"/>
<name>A0A238JXL5_9RHOB</name>
<evidence type="ECO:0000256" key="2">
    <source>
        <dbReference type="ARBA" id="ARBA00023015"/>
    </source>
</evidence>
<evidence type="ECO:0000313" key="7">
    <source>
        <dbReference type="EMBL" id="SMX35391.1"/>
    </source>
</evidence>
<dbReference type="Proteomes" id="UP000202485">
    <property type="component" value="Unassembled WGS sequence"/>
</dbReference>
<feature type="domain" description="HTH merR-type" evidence="6">
    <location>
        <begin position="1"/>
        <end position="70"/>
    </location>
</feature>
<dbReference type="OrthoDB" id="9802944at2"/>
<evidence type="ECO:0000256" key="3">
    <source>
        <dbReference type="ARBA" id="ARBA00023125"/>
    </source>
</evidence>
<evidence type="ECO:0000256" key="4">
    <source>
        <dbReference type="ARBA" id="ARBA00023163"/>
    </source>
</evidence>
<feature type="coiled-coil region" evidence="5">
    <location>
        <begin position="75"/>
        <end position="102"/>
    </location>
</feature>
<evidence type="ECO:0000259" key="6">
    <source>
        <dbReference type="PROSITE" id="PS50937"/>
    </source>
</evidence>
<keyword evidence="5" id="KW-0175">Coiled coil</keyword>
<evidence type="ECO:0000313" key="8">
    <source>
        <dbReference type="Proteomes" id="UP000202485"/>
    </source>
</evidence>
<evidence type="ECO:0000256" key="1">
    <source>
        <dbReference type="ARBA" id="ARBA00022491"/>
    </source>
</evidence>
<dbReference type="CDD" id="cd04785">
    <property type="entry name" value="HTH_CadR-PbrR-like"/>
    <property type="match status" value="1"/>
</dbReference>
<dbReference type="PRINTS" id="PR00040">
    <property type="entry name" value="HTHMERR"/>
</dbReference>
<dbReference type="PROSITE" id="PS00552">
    <property type="entry name" value="HTH_MERR_1"/>
    <property type="match status" value="1"/>
</dbReference>
<evidence type="ECO:0000256" key="5">
    <source>
        <dbReference type="SAM" id="Coils"/>
    </source>
</evidence>
<dbReference type="PANTHER" id="PTHR30204">
    <property type="entry name" value="REDOX-CYCLING DRUG-SENSING TRANSCRIPTIONAL ACTIVATOR SOXR"/>
    <property type="match status" value="1"/>
</dbReference>
<keyword evidence="8" id="KW-1185">Reference proteome</keyword>
<dbReference type="SUPFAM" id="SSF46955">
    <property type="entry name" value="Putative DNA-binding domain"/>
    <property type="match status" value="1"/>
</dbReference>
<dbReference type="InterPro" id="IPR000551">
    <property type="entry name" value="MerR-type_HTH_dom"/>
</dbReference>
<organism evidence="7 8">
    <name type="scientific">Ruegeria arenilitoris</name>
    <dbReference type="NCBI Taxonomy" id="1173585"/>
    <lineage>
        <taxon>Bacteria</taxon>
        <taxon>Pseudomonadati</taxon>
        <taxon>Pseudomonadota</taxon>
        <taxon>Alphaproteobacteria</taxon>
        <taxon>Rhodobacterales</taxon>
        <taxon>Roseobacteraceae</taxon>
        <taxon>Ruegeria</taxon>
    </lineage>
</organism>
<gene>
    <name evidence="7" type="primary">merR1_2</name>
    <name evidence="7" type="ORF">RUA8715_00985</name>
</gene>
<keyword evidence="2" id="KW-0805">Transcription regulation</keyword>
<dbReference type="InterPro" id="IPR047057">
    <property type="entry name" value="MerR_fam"/>
</dbReference>
<keyword evidence="3" id="KW-0238">DNA-binding</keyword>
<dbReference type="PROSITE" id="PS50937">
    <property type="entry name" value="HTH_MERR_2"/>
    <property type="match status" value="1"/>
</dbReference>
<dbReference type="SMART" id="SM00422">
    <property type="entry name" value="HTH_MERR"/>
    <property type="match status" value="1"/>
</dbReference>
<sequence>MFSIGDLSRRTGVKVATIRFYEERGLLPPPERTAGNQRRYDRAALERLHFVKHTRDLGLPLADVEALLSLEGAQGADLNRAHEIAERQLTDLQDRIAKLRRLETELARIAAACDGQHDHVCSVLQAFGDHDACSGAHQAPPPVTPAQP</sequence>
<dbReference type="PANTHER" id="PTHR30204:SF69">
    <property type="entry name" value="MERR-FAMILY TRANSCRIPTIONAL REGULATOR"/>
    <property type="match status" value="1"/>
</dbReference>